<dbReference type="EMBL" id="AP019308">
    <property type="protein sequence ID" value="BBH23702.1"/>
    <property type="molecule type" value="Genomic_DNA"/>
</dbReference>
<reference evidence="7 8" key="1">
    <citation type="submission" date="2018-11" db="EMBL/GenBank/DDBJ databases">
        <title>Complete genome sequence of Paenibacillus baekrokdamisoli strain KCTC 33723.</title>
        <authorList>
            <person name="Kang S.W."/>
            <person name="Lee K.C."/>
            <person name="Kim K.K."/>
            <person name="Kim J.S."/>
            <person name="Kim D.S."/>
            <person name="Ko S.H."/>
            <person name="Yang S.H."/>
            <person name="Lee J.S."/>
        </authorList>
    </citation>
    <scope>NUCLEOTIDE SEQUENCE [LARGE SCALE GENOMIC DNA]</scope>
    <source>
        <strain evidence="7 8">KCTC 33723</strain>
    </source>
</reference>
<dbReference type="EC" id="3.5.4.4" evidence="3"/>
<dbReference type="GO" id="GO:0046103">
    <property type="term" value="P:inosine biosynthetic process"/>
    <property type="evidence" value="ECO:0007669"/>
    <property type="project" value="TreeGrafter"/>
</dbReference>
<dbReference type="AlphaFoldDB" id="A0A3G9IZJ7"/>
<keyword evidence="4" id="KW-0479">Metal-binding</keyword>
<comment type="similarity">
    <text evidence="2">Belongs to the metallo-dependent hydrolases superfamily. Adenosine and AMP deaminases family.</text>
</comment>
<evidence type="ECO:0000256" key="1">
    <source>
        <dbReference type="ARBA" id="ARBA00001947"/>
    </source>
</evidence>
<dbReference type="InterPro" id="IPR001365">
    <property type="entry name" value="A_deaminase_dom"/>
</dbReference>
<protein>
    <recommendedName>
        <fullName evidence="3">adenosine deaminase</fullName>
        <ecNumber evidence="3">3.5.4.4</ecNumber>
    </recommendedName>
</protein>
<keyword evidence="5" id="KW-0378">Hydrolase</keyword>
<dbReference type="GO" id="GO:0004000">
    <property type="term" value="F:adenosine deaminase activity"/>
    <property type="evidence" value="ECO:0007669"/>
    <property type="project" value="UniProtKB-ARBA"/>
</dbReference>
<dbReference type="PANTHER" id="PTHR11409:SF43">
    <property type="entry name" value="ADENOSINE DEAMINASE"/>
    <property type="match status" value="1"/>
</dbReference>
<evidence type="ECO:0000313" key="7">
    <source>
        <dbReference type="EMBL" id="BBH23702.1"/>
    </source>
</evidence>
<dbReference type="Proteomes" id="UP000275368">
    <property type="component" value="Chromosome"/>
</dbReference>
<organism evidence="7 8">
    <name type="scientific">Paenibacillus baekrokdamisoli</name>
    <dbReference type="NCBI Taxonomy" id="1712516"/>
    <lineage>
        <taxon>Bacteria</taxon>
        <taxon>Bacillati</taxon>
        <taxon>Bacillota</taxon>
        <taxon>Bacilli</taxon>
        <taxon>Bacillales</taxon>
        <taxon>Paenibacillaceae</taxon>
        <taxon>Paenibacillus</taxon>
    </lineage>
</organism>
<evidence type="ECO:0000256" key="5">
    <source>
        <dbReference type="ARBA" id="ARBA00022801"/>
    </source>
</evidence>
<dbReference type="RefSeq" id="WP_260182436.1">
    <property type="nucleotide sequence ID" value="NZ_AP019308.1"/>
</dbReference>
<dbReference type="GO" id="GO:0046872">
    <property type="term" value="F:metal ion binding"/>
    <property type="evidence" value="ECO:0007669"/>
    <property type="project" value="UniProtKB-KW"/>
</dbReference>
<sequence length="100" mass="11189">MNQDHSSAKSLLEQLPKVDLHVHLDGSVRPETVLELAKLEGIELPAYEKEALLPFMQVNDTCTSLTEYLSKFDFTTRFLQTGPALERVAYETVAQAASHN</sequence>
<accession>A0A3G9IZJ7</accession>
<dbReference type="GO" id="GO:0005829">
    <property type="term" value="C:cytosol"/>
    <property type="evidence" value="ECO:0007669"/>
    <property type="project" value="TreeGrafter"/>
</dbReference>
<dbReference type="Gene3D" id="3.20.20.140">
    <property type="entry name" value="Metal-dependent hydrolases"/>
    <property type="match status" value="1"/>
</dbReference>
<dbReference type="GO" id="GO:0043103">
    <property type="term" value="P:hypoxanthine salvage"/>
    <property type="evidence" value="ECO:0007669"/>
    <property type="project" value="TreeGrafter"/>
</dbReference>
<comment type="cofactor">
    <cofactor evidence="1">
        <name>Zn(2+)</name>
        <dbReference type="ChEBI" id="CHEBI:29105"/>
    </cofactor>
</comment>
<dbReference type="InterPro" id="IPR006330">
    <property type="entry name" value="Ado/ade_deaminase"/>
</dbReference>
<dbReference type="InterPro" id="IPR032466">
    <property type="entry name" value="Metal_Hydrolase"/>
</dbReference>
<evidence type="ECO:0000256" key="2">
    <source>
        <dbReference type="ARBA" id="ARBA00006676"/>
    </source>
</evidence>
<dbReference type="Pfam" id="PF00962">
    <property type="entry name" value="A_deaminase"/>
    <property type="match status" value="1"/>
</dbReference>
<dbReference type="SUPFAM" id="SSF51556">
    <property type="entry name" value="Metallo-dependent hydrolases"/>
    <property type="match status" value="1"/>
</dbReference>
<dbReference type="GO" id="GO:0006154">
    <property type="term" value="P:adenosine catabolic process"/>
    <property type="evidence" value="ECO:0007669"/>
    <property type="project" value="TreeGrafter"/>
</dbReference>
<keyword evidence="8" id="KW-1185">Reference proteome</keyword>
<keyword evidence="6" id="KW-0862">Zinc</keyword>
<gene>
    <name evidence="7" type="ORF">Back11_50470</name>
</gene>
<evidence type="ECO:0000256" key="4">
    <source>
        <dbReference type="ARBA" id="ARBA00022723"/>
    </source>
</evidence>
<dbReference type="PANTHER" id="PTHR11409">
    <property type="entry name" value="ADENOSINE DEAMINASE"/>
    <property type="match status" value="1"/>
</dbReference>
<proteinExistence type="inferred from homology"/>
<evidence type="ECO:0000256" key="6">
    <source>
        <dbReference type="ARBA" id="ARBA00022833"/>
    </source>
</evidence>
<name>A0A3G9IZJ7_9BACL</name>
<evidence type="ECO:0000256" key="3">
    <source>
        <dbReference type="ARBA" id="ARBA00012784"/>
    </source>
</evidence>
<evidence type="ECO:0000313" key="8">
    <source>
        <dbReference type="Proteomes" id="UP000275368"/>
    </source>
</evidence>
<dbReference type="KEGG" id="pbk:Back11_50470"/>